<dbReference type="InterPro" id="IPR012902">
    <property type="entry name" value="N_methyl_site"/>
</dbReference>
<evidence type="ECO:0000313" key="4">
    <source>
        <dbReference type="Proteomes" id="UP000318878"/>
    </source>
</evidence>
<dbReference type="EMBL" id="SJPF01000002">
    <property type="protein sequence ID" value="TWT34647.1"/>
    <property type="molecule type" value="Genomic_DNA"/>
</dbReference>
<dbReference type="PANTHER" id="PTHR30093:SF2">
    <property type="entry name" value="TYPE II SECRETION SYSTEM PROTEIN H"/>
    <property type="match status" value="1"/>
</dbReference>
<dbReference type="PANTHER" id="PTHR30093">
    <property type="entry name" value="GENERAL SECRETION PATHWAY PROTEIN G"/>
    <property type="match status" value="1"/>
</dbReference>
<dbReference type="Pfam" id="PF07963">
    <property type="entry name" value="N_methyl"/>
    <property type="match status" value="1"/>
</dbReference>
<sequence>MAASHSDCDLHVVESSPLSPCTGVCRLRTPENDCVGCGRTIQEIARWPLADDEDKRRILRLSRERRNDPNLTNRSRRDGFTLVELLVVIAIIGVLIALLLSAVQAAREAARKTTCKNHLRQVGLAIHLHESALKKFPVGCIGCRFQAPAAGQPFVPQRFLSWNIQILPYLEQDALYQQFDLSVPSYQSPNREAGANLLTVFLCPSTPDPTELNTTGLWKDMAFTDYCGVYGVEGSGREATDPNSKHNLAPQYLGVMLYEEAMKHRDVADGLSHTALVAETIRRRVTENEWANGNNLFAQEGSTPINAVSGLGNDIGSPHPGGAHLVFCDGHVQFLAETVDQEALNGILTKSGGEVPSDQIQ</sequence>
<evidence type="ECO:0000256" key="1">
    <source>
        <dbReference type="SAM" id="Phobius"/>
    </source>
</evidence>
<evidence type="ECO:0000313" key="3">
    <source>
        <dbReference type="EMBL" id="TWT34647.1"/>
    </source>
</evidence>
<accession>A0A5C5V9T4</accession>
<dbReference type="InterPro" id="IPR010710">
    <property type="entry name" value="DUF1289"/>
</dbReference>
<protein>
    <recommendedName>
        <fullName evidence="2">DUF1559 domain-containing protein</fullName>
    </recommendedName>
</protein>
<keyword evidence="1" id="KW-1133">Transmembrane helix</keyword>
<dbReference type="InterPro" id="IPR045584">
    <property type="entry name" value="Pilin-like"/>
</dbReference>
<name>A0A5C5V9T4_9BACT</name>
<dbReference type="Pfam" id="PF06945">
    <property type="entry name" value="DUF1289"/>
    <property type="match status" value="1"/>
</dbReference>
<organism evidence="3 4">
    <name type="scientific">Blastopirellula retiformator</name>
    <dbReference type="NCBI Taxonomy" id="2527970"/>
    <lineage>
        <taxon>Bacteria</taxon>
        <taxon>Pseudomonadati</taxon>
        <taxon>Planctomycetota</taxon>
        <taxon>Planctomycetia</taxon>
        <taxon>Pirellulales</taxon>
        <taxon>Pirellulaceae</taxon>
        <taxon>Blastopirellula</taxon>
    </lineage>
</organism>
<comment type="caution">
    <text evidence="3">The sequence shown here is derived from an EMBL/GenBank/DDBJ whole genome shotgun (WGS) entry which is preliminary data.</text>
</comment>
<dbReference type="Pfam" id="PF07596">
    <property type="entry name" value="SBP_bac_10"/>
    <property type="match status" value="1"/>
</dbReference>
<dbReference type="Proteomes" id="UP000318878">
    <property type="component" value="Unassembled WGS sequence"/>
</dbReference>
<proteinExistence type="predicted"/>
<dbReference type="InterPro" id="IPR011453">
    <property type="entry name" value="DUF1559"/>
</dbReference>
<feature type="domain" description="DUF1559" evidence="2">
    <location>
        <begin position="104"/>
        <end position="342"/>
    </location>
</feature>
<keyword evidence="1" id="KW-0812">Transmembrane</keyword>
<reference evidence="3 4" key="1">
    <citation type="submission" date="2019-02" db="EMBL/GenBank/DDBJ databases">
        <title>Deep-cultivation of Planctomycetes and their phenomic and genomic characterization uncovers novel biology.</title>
        <authorList>
            <person name="Wiegand S."/>
            <person name="Jogler M."/>
            <person name="Boedeker C."/>
            <person name="Pinto D."/>
            <person name="Vollmers J."/>
            <person name="Rivas-Marin E."/>
            <person name="Kohn T."/>
            <person name="Peeters S.H."/>
            <person name="Heuer A."/>
            <person name="Rast P."/>
            <person name="Oberbeckmann S."/>
            <person name="Bunk B."/>
            <person name="Jeske O."/>
            <person name="Meyerdierks A."/>
            <person name="Storesund J.E."/>
            <person name="Kallscheuer N."/>
            <person name="Luecker S."/>
            <person name="Lage O.M."/>
            <person name="Pohl T."/>
            <person name="Merkel B.J."/>
            <person name="Hornburger P."/>
            <person name="Mueller R.-W."/>
            <person name="Bruemmer F."/>
            <person name="Labrenz M."/>
            <person name="Spormann A.M."/>
            <person name="Op Den Camp H."/>
            <person name="Overmann J."/>
            <person name="Amann R."/>
            <person name="Jetten M.S.M."/>
            <person name="Mascher T."/>
            <person name="Medema M.H."/>
            <person name="Devos D.P."/>
            <person name="Kaster A.-K."/>
            <person name="Ovreas L."/>
            <person name="Rohde M."/>
            <person name="Galperin M.Y."/>
            <person name="Jogler C."/>
        </authorList>
    </citation>
    <scope>NUCLEOTIDE SEQUENCE [LARGE SCALE GENOMIC DNA]</scope>
    <source>
        <strain evidence="3 4">Enr8</strain>
    </source>
</reference>
<dbReference type="NCBIfam" id="TIGR04294">
    <property type="entry name" value="pre_pil_HX9DG"/>
    <property type="match status" value="1"/>
</dbReference>
<dbReference type="AlphaFoldDB" id="A0A5C5V9T4"/>
<dbReference type="SUPFAM" id="SSF54523">
    <property type="entry name" value="Pili subunits"/>
    <property type="match status" value="1"/>
</dbReference>
<dbReference type="OrthoDB" id="255848at2"/>
<feature type="transmembrane region" description="Helical" evidence="1">
    <location>
        <begin position="82"/>
        <end position="103"/>
    </location>
</feature>
<dbReference type="NCBIfam" id="TIGR02532">
    <property type="entry name" value="IV_pilin_GFxxxE"/>
    <property type="match status" value="1"/>
</dbReference>
<keyword evidence="1" id="KW-0472">Membrane</keyword>
<keyword evidence="4" id="KW-1185">Reference proteome</keyword>
<dbReference type="Gene3D" id="3.30.700.10">
    <property type="entry name" value="Glycoprotein, Type 4 Pilin"/>
    <property type="match status" value="1"/>
</dbReference>
<dbReference type="RefSeq" id="WP_146431071.1">
    <property type="nucleotide sequence ID" value="NZ_SJPF01000002.1"/>
</dbReference>
<gene>
    <name evidence="3" type="ORF">Enr8_20600</name>
</gene>
<dbReference type="InterPro" id="IPR027558">
    <property type="entry name" value="Pre_pil_HX9DG_C"/>
</dbReference>
<evidence type="ECO:0000259" key="2">
    <source>
        <dbReference type="Pfam" id="PF07596"/>
    </source>
</evidence>